<dbReference type="PANTHER" id="PTHR43537">
    <property type="entry name" value="TRANSCRIPTIONAL REGULATOR, GNTR FAMILY"/>
    <property type="match status" value="1"/>
</dbReference>
<proteinExistence type="predicted"/>
<accession>A0A6J4H2W4</accession>
<dbReference type="InterPro" id="IPR011711">
    <property type="entry name" value="GntR_C"/>
</dbReference>
<dbReference type="SUPFAM" id="SSF48008">
    <property type="entry name" value="GntR ligand-binding domain-like"/>
    <property type="match status" value="1"/>
</dbReference>
<dbReference type="Pfam" id="PF00392">
    <property type="entry name" value="GntR"/>
    <property type="match status" value="1"/>
</dbReference>
<name>A0A6J4H2W4_9CHLR</name>
<dbReference type="EMBL" id="CADCTC010000007">
    <property type="protein sequence ID" value="CAA9213544.1"/>
    <property type="molecule type" value="Genomic_DNA"/>
</dbReference>
<gene>
    <name evidence="5" type="ORF">AVDCRST_MAG77-77</name>
</gene>
<evidence type="ECO:0000259" key="4">
    <source>
        <dbReference type="PROSITE" id="PS50949"/>
    </source>
</evidence>
<evidence type="ECO:0000313" key="5">
    <source>
        <dbReference type="EMBL" id="CAA9213544.1"/>
    </source>
</evidence>
<dbReference type="PRINTS" id="PR00035">
    <property type="entry name" value="HTHGNTR"/>
</dbReference>
<dbReference type="PROSITE" id="PS50949">
    <property type="entry name" value="HTH_GNTR"/>
    <property type="match status" value="1"/>
</dbReference>
<evidence type="ECO:0000256" key="2">
    <source>
        <dbReference type="ARBA" id="ARBA00023125"/>
    </source>
</evidence>
<dbReference type="SMART" id="SM00345">
    <property type="entry name" value="HTH_GNTR"/>
    <property type="match status" value="1"/>
</dbReference>
<dbReference type="InterPro" id="IPR036390">
    <property type="entry name" value="WH_DNA-bd_sf"/>
</dbReference>
<evidence type="ECO:0000256" key="1">
    <source>
        <dbReference type="ARBA" id="ARBA00023015"/>
    </source>
</evidence>
<keyword evidence="1" id="KW-0805">Transcription regulation</keyword>
<keyword evidence="3" id="KW-0804">Transcription</keyword>
<feature type="domain" description="HTH gntR-type" evidence="4">
    <location>
        <begin position="30"/>
        <end position="97"/>
    </location>
</feature>
<dbReference type="AlphaFoldDB" id="A0A6J4H2W4"/>
<dbReference type="Gene3D" id="1.10.10.10">
    <property type="entry name" value="Winged helix-like DNA-binding domain superfamily/Winged helix DNA-binding domain"/>
    <property type="match status" value="1"/>
</dbReference>
<evidence type="ECO:0000256" key="3">
    <source>
        <dbReference type="ARBA" id="ARBA00023163"/>
    </source>
</evidence>
<dbReference type="InterPro" id="IPR036388">
    <property type="entry name" value="WH-like_DNA-bd_sf"/>
</dbReference>
<organism evidence="5">
    <name type="scientific">uncultured Chloroflexota bacterium</name>
    <dbReference type="NCBI Taxonomy" id="166587"/>
    <lineage>
        <taxon>Bacteria</taxon>
        <taxon>Bacillati</taxon>
        <taxon>Chloroflexota</taxon>
        <taxon>environmental samples</taxon>
    </lineage>
</organism>
<dbReference type="CDD" id="cd07377">
    <property type="entry name" value="WHTH_GntR"/>
    <property type="match status" value="1"/>
</dbReference>
<keyword evidence="2" id="KW-0238">DNA-binding</keyword>
<reference evidence="5" key="1">
    <citation type="submission" date="2020-02" db="EMBL/GenBank/DDBJ databases">
        <authorList>
            <person name="Meier V. D."/>
        </authorList>
    </citation>
    <scope>NUCLEOTIDE SEQUENCE</scope>
    <source>
        <strain evidence="5">AVDCRST_MAG77</strain>
    </source>
</reference>
<sequence length="259" mass="28196">MVNGGAAATVVSNGRLAAPSPAPAASADDTRLAERAYEALRTRILDLRLLPGQLVIEPDLAAELGMSRTPIREALARLRFEGLVAASPRRGFVVTVPTVEHMREVYEVIAGIEGQAVKLAAERADASVLAQLEESLAAQEAALAAIDPASDSAEALAAWTAADKRFHRLLREAAGNRVMLELMRQFEGHLHRARVAAIRLRPRPRQSTDEHRAVLDAIIARDPDRARHLHLAHRERADRAMLDVIHDFSGVVLRALANQ</sequence>
<dbReference type="Pfam" id="PF07729">
    <property type="entry name" value="FCD"/>
    <property type="match status" value="1"/>
</dbReference>
<dbReference type="SMART" id="SM00895">
    <property type="entry name" value="FCD"/>
    <property type="match status" value="1"/>
</dbReference>
<dbReference type="GO" id="GO:0003700">
    <property type="term" value="F:DNA-binding transcription factor activity"/>
    <property type="evidence" value="ECO:0007669"/>
    <property type="project" value="InterPro"/>
</dbReference>
<protein>
    <submittedName>
        <fullName evidence="5">Transcriptional regulator, GntR family</fullName>
    </submittedName>
</protein>
<dbReference type="InterPro" id="IPR000524">
    <property type="entry name" value="Tscrpt_reg_HTH_GntR"/>
</dbReference>
<dbReference type="SUPFAM" id="SSF46785">
    <property type="entry name" value="Winged helix' DNA-binding domain"/>
    <property type="match status" value="1"/>
</dbReference>
<dbReference type="GO" id="GO:0003677">
    <property type="term" value="F:DNA binding"/>
    <property type="evidence" value="ECO:0007669"/>
    <property type="project" value="UniProtKB-KW"/>
</dbReference>
<dbReference type="InterPro" id="IPR008920">
    <property type="entry name" value="TF_FadR/GntR_C"/>
</dbReference>
<dbReference type="PANTHER" id="PTHR43537:SF45">
    <property type="entry name" value="GNTR FAMILY REGULATORY PROTEIN"/>
    <property type="match status" value="1"/>
</dbReference>
<dbReference type="Gene3D" id="1.20.120.530">
    <property type="entry name" value="GntR ligand-binding domain-like"/>
    <property type="match status" value="1"/>
</dbReference>